<organism evidence="1 2">
    <name type="scientific">Candidatus Clostridium eludens</name>
    <dbReference type="NCBI Taxonomy" id="3381663"/>
    <lineage>
        <taxon>Bacteria</taxon>
        <taxon>Bacillati</taxon>
        <taxon>Bacillota</taxon>
        <taxon>Clostridia</taxon>
        <taxon>Eubacteriales</taxon>
        <taxon>Clostridiaceae</taxon>
        <taxon>Clostridium</taxon>
    </lineage>
</organism>
<keyword evidence="2" id="KW-1185">Reference proteome</keyword>
<protein>
    <submittedName>
        <fullName evidence="1">Uncharacterized protein</fullName>
    </submittedName>
</protein>
<gene>
    <name evidence="1" type="ORF">ACJDU8_19780</name>
</gene>
<reference evidence="1 2" key="1">
    <citation type="submission" date="2024-11" db="EMBL/GenBank/DDBJ databases">
        <authorList>
            <person name="Heng Y.C."/>
            <person name="Lim A.C.H."/>
            <person name="Lee J.K.Y."/>
            <person name="Kittelmann S."/>
        </authorList>
    </citation>
    <scope>NUCLEOTIDE SEQUENCE [LARGE SCALE GENOMIC DNA]</scope>
    <source>
        <strain evidence="1 2">WILCCON 0269</strain>
    </source>
</reference>
<evidence type="ECO:0000313" key="2">
    <source>
        <dbReference type="Proteomes" id="UP001623660"/>
    </source>
</evidence>
<name>A0ABW8SNZ8_9CLOT</name>
<sequence>MDIEEIIKWLEHDLDENIEIREGLVSESAAERIDKVIQALQEAIVRLKEPKDVVM</sequence>
<comment type="caution">
    <text evidence="1">The sequence shown here is derived from an EMBL/GenBank/DDBJ whole genome shotgun (WGS) entry which is preliminary data.</text>
</comment>
<dbReference type="Proteomes" id="UP001623660">
    <property type="component" value="Unassembled WGS sequence"/>
</dbReference>
<dbReference type="RefSeq" id="WP_406793890.1">
    <property type="nucleotide sequence ID" value="NZ_JBJHZX010000037.1"/>
</dbReference>
<proteinExistence type="predicted"/>
<accession>A0ABW8SNZ8</accession>
<dbReference type="EMBL" id="JBJHZX010000037">
    <property type="protein sequence ID" value="MFL0197787.1"/>
    <property type="molecule type" value="Genomic_DNA"/>
</dbReference>
<evidence type="ECO:0000313" key="1">
    <source>
        <dbReference type="EMBL" id="MFL0197787.1"/>
    </source>
</evidence>